<keyword evidence="19" id="KW-1185">Reference proteome</keyword>
<comment type="caution">
    <text evidence="18">The sequence shown here is derived from an EMBL/GenBank/DDBJ whole genome shotgun (WGS) entry which is preliminary data.</text>
</comment>
<evidence type="ECO:0000313" key="20">
    <source>
        <dbReference type="Proteomes" id="UP001204562"/>
    </source>
</evidence>
<dbReference type="EC" id="2.7.1.33" evidence="6 16"/>
<keyword evidence="8 16" id="KW-0808">Transferase</keyword>
<comment type="subcellular location">
    <subcellularLocation>
        <location evidence="3 16">Cytoplasm</location>
    </subcellularLocation>
</comment>
<evidence type="ECO:0000256" key="1">
    <source>
        <dbReference type="ARBA" id="ARBA00001206"/>
    </source>
</evidence>
<dbReference type="SUPFAM" id="SSF53067">
    <property type="entry name" value="Actin-like ATPase domain"/>
    <property type="match status" value="2"/>
</dbReference>
<organism evidence="18 20">
    <name type="scientific">Intestinimonas massiliensis</name>
    <name type="common">ex Afouda et al. 2020</name>
    <dbReference type="NCBI Taxonomy" id="1673721"/>
    <lineage>
        <taxon>Bacteria</taxon>
        <taxon>Bacillati</taxon>
        <taxon>Bacillota</taxon>
        <taxon>Clostridia</taxon>
        <taxon>Eubacteriales</taxon>
        <taxon>Intestinimonas</taxon>
    </lineage>
</organism>
<proteinExistence type="inferred from homology"/>
<dbReference type="Pfam" id="PF03309">
    <property type="entry name" value="Pan_kinase"/>
    <property type="match status" value="1"/>
</dbReference>
<evidence type="ECO:0000256" key="14">
    <source>
        <dbReference type="ARBA" id="ARBA00038036"/>
    </source>
</evidence>
<dbReference type="GO" id="GO:0015937">
    <property type="term" value="P:coenzyme A biosynthetic process"/>
    <property type="evidence" value="ECO:0007669"/>
    <property type="project" value="UniProtKB-UniRule"/>
</dbReference>
<comment type="function">
    <text evidence="16">Catalyzes the phosphorylation of pantothenate (Pan), the first step in CoA biosynthesis.</text>
</comment>
<dbReference type="HAMAP" id="MF_01274">
    <property type="entry name" value="Pantothen_kinase_3"/>
    <property type="match status" value="1"/>
</dbReference>
<keyword evidence="16" id="KW-0479">Metal-binding</keyword>
<comment type="pathway">
    <text evidence="4 16">Cofactor biosynthesis; coenzyme A biosynthesis; CoA from (R)-pantothenate: step 1/5.</text>
</comment>
<comment type="cofactor">
    <cofactor evidence="16">
        <name>NH4(+)</name>
        <dbReference type="ChEBI" id="CHEBI:28938"/>
    </cofactor>
    <cofactor evidence="16">
        <name>K(+)</name>
        <dbReference type="ChEBI" id="CHEBI:29103"/>
    </cofactor>
    <text evidence="16">A monovalent cation. Ammonium or potassium.</text>
</comment>
<evidence type="ECO:0000256" key="9">
    <source>
        <dbReference type="ARBA" id="ARBA00022741"/>
    </source>
</evidence>
<feature type="binding site" evidence="16">
    <location>
        <position position="129"/>
    </location>
    <ligand>
        <name>K(+)</name>
        <dbReference type="ChEBI" id="CHEBI:29103"/>
    </ligand>
</feature>
<keyword evidence="13 16" id="KW-0173">Coenzyme A biosynthesis</keyword>
<evidence type="ECO:0000256" key="12">
    <source>
        <dbReference type="ARBA" id="ARBA00022958"/>
    </source>
</evidence>
<accession>A0AAW5JNS3</accession>
<protein>
    <recommendedName>
        <fullName evidence="15 16">Type III pantothenate kinase</fullName>
        <ecNumber evidence="6 16">2.7.1.33</ecNumber>
    </recommendedName>
    <alternativeName>
        <fullName evidence="16">PanK-III</fullName>
    </alternativeName>
    <alternativeName>
        <fullName evidence="16">Pantothenic acid kinase</fullName>
    </alternativeName>
</protein>
<keyword evidence="9 16" id="KW-0547">Nucleotide-binding</keyword>
<dbReference type="GO" id="GO:0004594">
    <property type="term" value="F:pantothenate kinase activity"/>
    <property type="evidence" value="ECO:0007669"/>
    <property type="project" value="UniProtKB-UniRule"/>
</dbReference>
<dbReference type="GO" id="GO:0046872">
    <property type="term" value="F:metal ion binding"/>
    <property type="evidence" value="ECO:0007669"/>
    <property type="project" value="UniProtKB-KW"/>
</dbReference>
<gene>
    <name evidence="16" type="primary">coaX</name>
    <name evidence="17" type="ORF">L0P79_03730</name>
    <name evidence="18" type="ORF">NE579_06730</name>
</gene>
<keyword evidence="11 16" id="KW-0067">ATP-binding</keyword>
<keyword evidence="7 16" id="KW-0963">Cytoplasm</keyword>
<dbReference type="NCBIfam" id="NF009855">
    <property type="entry name" value="PRK13321.1"/>
    <property type="match status" value="1"/>
</dbReference>
<evidence type="ECO:0000313" key="18">
    <source>
        <dbReference type="EMBL" id="MCQ4770161.1"/>
    </source>
</evidence>
<evidence type="ECO:0000256" key="13">
    <source>
        <dbReference type="ARBA" id="ARBA00022993"/>
    </source>
</evidence>
<name>A0AAW5JNS3_9FIRM</name>
<evidence type="ECO:0000313" key="19">
    <source>
        <dbReference type="Proteomes" id="UP001200313"/>
    </source>
</evidence>
<dbReference type="GO" id="GO:0005524">
    <property type="term" value="F:ATP binding"/>
    <property type="evidence" value="ECO:0007669"/>
    <property type="project" value="UniProtKB-UniRule"/>
</dbReference>
<comment type="similarity">
    <text evidence="14 16">Belongs to the type III pantothenate kinase family.</text>
</comment>
<dbReference type="EMBL" id="JAKNJB010000005">
    <property type="protein sequence ID" value="MCG4526181.1"/>
    <property type="molecule type" value="Genomic_DNA"/>
</dbReference>
<comment type="subunit">
    <text evidence="5 16">Homodimer.</text>
</comment>
<sequence length="258" mass="27375">MLLAIDVGNTNMVFGLIEGDALTGSFRLMTDANRTSDEIGLAAWDYFQRFGLKTEDVEDVIIASVVPQVMHTLSNAIIKYFNKIPIIVDDGVDPGLPYGVSGDERLGPDRAVACIGAMAKYGTPLIVLDFGTATTLDAVNQAGEYMGGCITAGVRIAADALFTQTAMLPKVELVKPDTVLGCTAVGQIQAGAVVGYIGAMEYLIREAKRELGGGDIRVVATGGLARLIADNTGLIDDVDPSLILEGLLLIYKRYKEQA</sequence>
<evidence type="ECO:0000256" key="7">
    <source>
        <dbReference type="ARBA" id="ARBA00022490"/>
    </source>
</evidence>
<dbReference type="NCBIfam" id="TIGR00671">
    <property type="entry name" value="baf"/>
    <property type="match status" value="1"/>
</dbReference>
<feature type="binding site" evidence="16">
    <location>
        <position position="132"/>
    </location>
    <ligand>
        <name>ATP</name>
        <dbReference type="ChEBI" id="CHEBI:30616"/>
    </ligand>
</feature>
<evidence type="ECO:0000256" key="16">
    <source>
        <dbReference type="HAMAP-Rule" id="MF_01274"/>
    </source>
</evidence>
<dbReference type="CDD" id="cd24015">
    <property type="entry name" value="ASKHA_NBD_PanK-III"/>
    <property type="match status" value="1"/>
</dbReference>
<reference evidence="17 19" key="1">
    <citation type="submission" date="2022-01" db="EMBL/GenBank/DDBJ databases">
        <title>Collection of gut derived symbiotic bacterial strains cultured from healthy donors.</title>
        <authorList>
            <person name="Lin H."/>
            <person name="Kohout C."/>
            <person name="Waligurski E."/>
            <person name="Pamer E.G."/>
        </authorList>
    </citation>
    <scope>NUCLEOTIDE SEQUENCE [LARGE SCALE GENOMIC DNA]</scope>
    <source>
        <strain evidence="17 19">DFI.3.7</strain>
    </source>
</reference>
<evidence type="ECO:0000313" key="17">
    <source>
        <dbReference type="EMBL" id="MCG4526181.1"/>
    </source>
</evidence>
<evidence type="ECO:0000256" key="15">
    <source>
        <dbReference type="ARBA" id="ARBA00040883"/>
    </source>
</evidence>
<comment type="cofactor">
    <cofactor evidence="2">
        <name>K(+)</name>
        <dbReference type="ChEBI" id="CHEBI:29103"/>
    </cofactor>
</comment>
<comment type="caution">
    <text evidence="16">Lacks conserved residue(s) required for the propagation of feature annotation.</text>
</comment>
<comment type="catalytic activity">
    <reaction evidence="1 16">
        <text>(R)-pantothenate + ATP = (R)-4'-phosphopantothenate + ADP + H(+)</text>
        <dbReference type="Rhea" id="RHEA:16373"/>
        <dbReference type="ChEBI" id="CHEBI:10986"/>
        <dbReference type="ChEBI" id="CHEBI:15378"/>
        <dbReference type="ChEBI" id="CHEBI:29032"/>
        <dbReference type="ChEBI" id="CHEBI:30616"/>
        <dbReference type="ChEBI" id="CHEBI:456216"/>
        <dbReference type="EC" id="2.7.1.33"/>
    </reaction>
</comment>
<keyword evidence="12 16" id="KW-0630">Potassium</keyword>
<dbReference type="InterPro" id="IPR004619">
    <property type="entry name" value="Type_III_PanK"/>
</dbReference>
<evidence type="ECO:0000256" key="10">
    <source>
        <dbReference type="ARBA" id="ARBA00022777"/>
    </source>
</evidence>
<keyword evidence="10 16" id="KW-0418">Kinase</keyword>
<dbReference type="RefSeq" id="WP_238073249.1">
    <property type="nucleotide sequence ID" value="NZ_JAKNJB010000005.1"/>
</dbReference>
<feature type="binding site" evidence="16">
    <location>
        <begin position="107"/>
        <end position="110"/>
    </location>
    <ligand>
        <name>substrate</name>
    </ligand>
</feature>
<dbReference type="EMBL" id="JANFYS010000011">
    <property type="protein sequence ID" value="MCQ4770161.1"/>
    <property type="molecule type" value="Genomic_DNA"/>
</dbReference>
<dbReference type="Proteomes" id="UP001200313">
    <property type="component" value="Unassembled WGS sequence"/>
</dbReference>
<dbReference type="PANTHER" id="PTHR34265">
    <property type="entry name" value="TYPE III PANTOTHENATE KINASE"/>
    <property type="match status" value="1"/>
</dbReference>
<evidence type="ECO:0000256" key="6">
    <source>
        <dbReference type="ARBA" id="ARBA00012102"/>
    </source>
</evidence>
<dbReference type="PANTHER" id="PTHR34265:SF1">
    <property type="entry name" value="TYPE III PANTOTHENATE KINASE"/>
    <property type="match status" value="1"/>
</dbReference>
<reference evidence="18" key="2">
    <citation type="submission" date="2022-06" db="EMBL/GenBank/DDBJ databases">
        <title>Isolation of gut microbiota from human fecal samples.</title>
        <authorList>
            <person name="Pamer E.G."/>
            <person name="Barat B."/>
            <person name="Waligurski E."/>
            <person name="Medina S."/>
            <person name="Paddock L."/>
            <person name="Mostad J."/>
        </authorList>
    </citation>
    <scope>NUCLEOTIDE SEQUENCE</scope>
    <source>
        <strain evidence="18">DFI.9.91</strain>
    </source>
</reference>
<feature type="binding site" evidence="16">
    <location>
        <begin position="6"/>
        <end position="13"/>
    </location>
    <ligand>
        <name>ATP</name>
        <dbReference type="ChEBI" id="CHEBI:30616"/>
    </ligand>
</feature>
<evidence type="ECO:0000256" key="5">
    <source>
        <dbReference type="ARBA" id="ARBA00011738"/>
    </source>
</evidence>
<dbReference type="Proteomes" id="UP001204562">
    <property type="component" value="Unassembled WGS sequence"/>
</dbReference>
<evidence type="ECO:0000256" key="3">
    <source>
        <dbReference type="ARBA" id="ARBA00004496"/>
    </source>
</evidence>
<evidence type="ECO:0000256" key="11">
    <source>
        <dbReference type="ARBA" id="ARBA00022840"/>
    </source>
</evidence>
<dbReference type="GO" id="GO:0005737">
    <property type="term" value="C:cytoplasm"/>
    <property type="evidence" value="ECO:0007669"/>
    <property type="project" value="UniProtKB-SubCell"/>
</dbReference>
<dbReference type="InterPro" id="IPR043129">
    <property type="entry name" value="ATPase_NBD"/>
</dbReference>
<evidence type="ECO:0000256" key="8">
    <source>
        <dbReference type="ARBA" id="ARBA00022679"/>
    </source>
</evidence>
<dbReference type="Gene3D" id="3.30.420.40">
    <property type="match status" value="2"/>
</dbReference>
<dbReference type="AlphaFoldDB" id="A0AAW5JNS3"/>
<feature type="active site" description="Proton acceptor" evidence="16">
    <location>
        <position position="109"/>
    </location>
</feature>
<evidence type="ECO:0000256" key="4">
    <source>
        <dbReference type="ARBA" id="ARBA00005225"/>
    </source>
</evidence>
<evidence type="ECO:0000256" key="2">
    <source>
        <dbReference type="ARBA" id="ARBA00001958"/>
    </source>
</evidence>